<evidence type="ECO:0000313" key="10">
    <source>
        <dbReference type="EMBL" id="SDP11848.1"/>
    </source>
</evidence>
<keyword evidence="11" id="KW-1185">Reference proteome</keyword>
<protein>
    <submittedName>
        <fullName evidence="10">FAD/FMN-containing dehydrogenase</fullName>
    </submittedName>
</protein>
<dbReference type="Proteomes" id="UP000199341">
    <property type="component" value="Unassembled WGS sequence"/>
</dbReference>
<dbReference type="InterPro" id="IPR004113">
    <property type="entry name" value="FAD-bd_oxidored_4_C"/>
</dbReference>
<feature type="domain" description="4Fe-4S ferredoxin-type" evidence="8">
    <location>
        <begin position="630"/>
        <end position="660"/>
    </location>
</feature>
<evidence type="ECO:0000256" key="3">
    <source>
        <dbReference type="ARBA" id="ARBA00022723"/>
    </source>
</evidence>
<dbReference type="Pfam" id="PF02754">
    <property type="entry name" value="CCG"/>
    <property type="match status" value="1"/>
</dbReference>
<dbReference type="GO" id="GO:0051536">
    <property type="term" value="F:iron-sulfur cluster binding"/>
    <property type="evidence" value="ECO:0007669"/>
    <property type="project" value="UniProtKB-KW"/>
</dbReference>
<dbReference type="GO" id="GO:0004458">
    <property type="term" value="F:D-lactate dehydrogenase (cytochrome) activity"/>
    <property type="evidence" value="ECO:0007669"/>
    <property type="project" value="TreeGrafter"/>
</dbReference>
<evidence type="ECO:0000256" key="7">
    <source>
        <dbReference type="ARBA" id="ARBA00023014"/>
    </source>
</evidence>
<dbReference type="InterPro" id="IPR016169">
    <property type="entry name" value="FAD-bd_PCMH_sub2"/>
</dbReference>
<dbReference type="InterPro" id="IPR036318">
    <property type="entry name" value="FAD-bd_PCMH-like_sf"/>
</dbReference>
<dbReference type="Pfam" id="PF13183">
    <property type="entry name" value="Fer4_8"/>
    <property type="match status" value="1"/>
</dbReference>
<name>A0A1H0Q5A9_9ACTN</name>
<evidence type="ECO:0000259" key="8">
    <source>
        <dbReference type="PROSITE" id="PS51379"/>
    </source>
</evidence>
<keyword evidence="7" id="KW-0411">Iron-sulfur</keyword>
<dbReference type="Gene3D" id="1.10.45.10">
    <property type="entry name" value="Vanillyl-alcohol Oxidase, Chain A, domain 4"/>
    <property type="match status" value="1"/>
</dbReference>
<evidence type="ECO:0000313" key="11">
    <source>
        <dbReference type="Proteomes" id="UP000199341"/>
    </source>
</evidence>
<dbReference type="PROSITE" id="PS51379">
    <property type="entry name" value="4FE4S_FER_2"/>
    <property type="match status" value="1"/>
</dbReference>
<dbReference type="SUPFAM" id="SSF56176">
    <property type="entry name" value="FAD-binding/transporter-associated domain-like"/>
    <property type="match status" value="1"/>
</dbReference>
<dbReference type="InterPro" id="IPR006094">
    <property type="entry name" value="Oxid_FAD_bind_N"/>
</dbReference>
<keyword evidence="2" id="KW-0285">Flavoprotein</keyword>
<dbReference type="PANTHER" id="PTHR11748:SF119">
    <property type="entry name" value="D-2-HYDROXYGLUTARATE DEHYDROGENASE"/>
    <property type="match status" value="1"/>
</dbReference>
<dbReference type="PROSITE" id="PS00198">
    <property type="entry name" value="4FE4S_FER_1"/>
    <property type="match status" value="1"/>
</dbReference>
<dbReference type="SUPFAM" id="SSF46548">
    <property type="entry name" value="alpha-helical ferredoxin"/>
    <property type="match status" value="1"/>
</dbReference>
<sequence length="1034" mass="111485">MATTEGSPAGRATSQDEGAPALDTKALVRALRAEVEGEVRFDAGSRGAYATDGSNYRQVPIGVVLPYTVEAGAAAVAVCARFGAPVLSRGGGTSLGGQCTNTAVVLDWTKYCNELVSVDPERRTCVVEPGIVLDELNRALAPHGLMFGPKPATHSHCTLGGMLGNNSCGASAQAYGKTVDNVRRLEVLTYDGTRMWTGPTSAEEYAEITAAGGRRAELYRGMKSLADRYLGDIRRGYPKIPRRVSGYNLDSLLPENGMDVARALVGSEGTLVTVLRAELDLVPVPAAQAILILGYDDICAAADDVPRLLQHSSPAQLEALDDRMAQLMHEESAHVESLRSFPQGNSWLLVQFAGDSPDDVDRQARELLRALDLTPDDPRVTLSEDPEREQRMLKAREAGLGVTARPPDSRETWEGWEDSAVPPDRLGDYLRDLKKLFAAFGYDHPSLYGHFGQGCVHTRIPFGLRTAEGVAHFREFLHQAADLVASYGGSLSGEHGDGQARGELLPRMFGNRLVAAFGELKALFDPDNRMNPGKVVQPHPVDGQLRLGAEWRPRDDGDARFSYPQDGHSFNQAVLRCVGIGNCRSHSGGVMCPSYRATGEEEHSTRGRARLLFEMIGGHPDSPIGDGWRSTAVRDALDLCLACKGCKSDCPTGVDMATYKAEFLSHHYQGRLRPAAHYALGWLPLWARASRIAPALVNSALRAPVLARLGKRLAGVADRDAPLFAEEDFVQWWQRREVPEPEPGDPRAVLLWPDTFTTYFHPSIARAAVRVMEDAGFRVAVPTEGVCCGLTWISTGQLGTATRVLRRSVQALRPWIEAGTPVVGLEPSCTAVFRADAPELLPDDEDIKRLAGQFHTFSELLLRHAPQDWQPPTLTRAATVQTHCHQHAVTAFDADRELMRRAGIDATVLDEGCCGLAGNFGFEAGHHELSLRIAEQGVLPAVRQAPPGAMVLADGFSCRTQIEQGGTGRGALHLAEALALALDGPLPAQHPEKAVARPAPPSPGAARLVTAAATATATAAAGAAAYPLLRRLRR</sequence>
<keyword evidence="3" id="KW-0479">Metal-binding</keyword>
<dbReference type="STRING" id="310781.SAMN05216259_117119"/>
<dbReference type="OrthoDB" id="9770306at2"/>
<dbReference type="PROSITE" id="PS51387">
    <property type="entry name" value="FAD_PCMH"/>
    <property type="match status" value="1"/>
</dbReference>
<comment type="cofactor">
    <cofactor evidence="1">
        <name>FAD</name>
        <dbReference type="ChEBI" id="CHEBI:57692"/>
    </cofactor>
</comment>
<dbReference type="Pfam" id="PF02913">
    <property type="entry name" value="FAD-oxidase_C"/>
    <property type="match status" value="1"/>
</dbReference>
<dbReference type="InterPro" id="IPR016167">
    <property type="entry name" value="FAD-bd_PCMH_sub1"/>
</dbReference>
<dbReference type="InterPro" id="IPR017896">
    <property type="entry name" value="4Fe4S_Fe-S-bd"/>
</dbReference>
<keyword evidence="4" id="KW-0274">FAD</keyword>
<keyword evidence="5" id="KW-0560">Oxidoreductase</keyword>
<dbReference type="InterPro" id="IPR016166">
    <property type="entry name" value="FAD-bd_PCMH"/>
</dbReference>
<organism evidence="10 11">
    <name type="scientific">Actinacidiphila guanduensis</name>
    <dbReference type="NCBI Taxonomy" id="310781"/>
    <lineage>
        <taxon>Bacteria</taxon>
        <taxon>Bacillati</taxon>
        <taxon>Actinomycetota</taxon>
        <taxon>Actinomycetes</taxon>
        <taxon>Kitasatosporales</taxon>
        <taxon>Streptomycetaceae</taxon>
        <taxon>Actinacidiphila</taxon>
    </lineage>
</organism>
<dbReference type="EMBL" id="FNIE01000017">
    <property type="protein sequence ID" value="SDP11848.1"/>
    <property type="molecule type" value="Genomic_DNA"/>
</dbReference>
<evidence type="ECO:0000256" key="2">
    <source>
        <dbReference type="ARBA" id="ARBA00022630"/>
    </source>
</evidence>
<dbReference type="InterPro" id="IPR004017">
    <property type="entry name" value="Cys_rich_dom"/>
</dbReference>
<dbReference type="AlphaFoldDB" id="A0A1H0Q5A9"/>
<dbReference type="Pfam" id="PF01565">
    <property type="entry name" value="FAD_binding_4"/>
    <property type="match status" value="1"/>
</dbReference>
<keyword evidence="6" id="KW-0408">Iron</keyword>
<gene>
    <name evidence="10" type="ORF">SAMN05216259_117119</name>
</gene>
<dbReference type="InterPro" id="IPR016171">
    <property type="entry name" value="Vanillyl_alc_oxidase_C-sub2"/>
</dbReference>
<dbReference type="GO" id="GO:1903457">
    <property type="term" value="P:lactate catabolic process"/>
    <property type="evidence" value="ECO:0007669"/>
    <property type="project" value="TreeGrafter"/>
</dbReference>
<dbReference type="Gene3D" id="3.30.465.10">
    <property type="match status" value="1"/>
</dbReference>
<dbReference type="RefSeq" id="WP_093787723.1">
    <property type="nucleotide sequence ID" value="NZ_FNIE01000017.1"/>
</dbReference>
<evidence type="ECO:0000256" key="4">
    <source>
        <dbReference type="ARBA" id="ARBA00022827"/>
    </source>
</evidence>
<dbReference type="Gene3D" id="3.30.43.10">
    <property type="entry name" value="Uridine Diphospho-n-acetylenolpyruvylglucosamine Reductase, domain 2"/>
    <property type="match status" value="1"/>
</dbReference>
<evidence type="ECO:0000259" key="9">
    <source>
        <dbReference type="PROSITE" id="PS51387"/>
    </source>
</evidence>
<proteinExistence type="predicted"/>
<reference evidence="10 11" key="1">
    <citation type="submission" date="2016-10" db="EMBL/GenBank/DDBJ databases">
        <authorList>
            <person name="de Groot N.N."/>
        </authorList>
    </citation>
    <scope>NUCLEOTIDE SEQUENCE [LARGE SCALE GENOMIC DNA]</scope>
    <source>
        <strain evidence="10 11">CGMCC 4.2022</strain>
    </source>
</reference>
<evidence type="ECO:0000256" key="5">
    <source>
        <dbReference type="ARBA" id="ARBA00023002"/>
    </source>
</evidence>
<feature type="domain" description="FAD-binding PCMH-type" evidence="9">
    <location>
        <begin position="56"/>
        <end position="284"/>
    </location>
</feature>
<dbReference type="InterPro" id="IPR016164">
    <property type="entry name" value="FAD-linked_Oxase-like_C"/>
</dbReference>
<dbReference type="GO" id="GO:0008720">
    <property type="term" value="F:D-lactate dehydrogenase (NAD+) activity"/>
    <property type="evidence" value="ECO:0007669"/>
    <property type="project" value="TreeGrafter"/>
</dbReference>
<dbReference type="InterPro" id="IPR017900">
    <property type="entry name" value="4Fe4S_Fe_S_CS"/>
</dbReference>
<dbReference type="GO" id="GO:0046872">
    <property type="term" value="F:metal ion binding"/>
    <property type="evidence" value="ECO:0007669"/>
    <property type="project" value="UniProtKB-KW"/>
</dbReference>
<dbReference type="PANTHER" id="PTHR11748">
    <property type="entry name" value="D-LACTATE DEHYDROGENASE"/>
    <property type="match status" value="1"/>
</dbReference>
<evidence type="ECO:0000256" key="1">
    <source>
        <dbReference type="ARBA" id="ARBA00001974"/>
    </source>
</evidence>
<evidence type="ECO:0000256" key="6">
    <source>
        <dbReference type="ARBA" id="ARBA00023004"/>
    </source>
</evidence>
<dbReference type="GO" id="GO:0071949">
    <property type="term" value="F:FAD binding"/>
    <property type="evidence" value="ECO:0007669"/>
    <property type="project" value="InterPro"/>
</dbReference>
<dbReference type="SUPFAM" id="SSF55103">
    <property type="entry name" value="FAD-linked oxidases, C-terminal domain"/>
    <property type="match status" value="1"/>
</dbReference>
<accession>A0A1H0Q5A9</accession>
<dbReference type="Gene3D" id="3.30.70.2740">
    <property type="match status" value="1"/>
</dbReference>